<keyword evidence="4" id="KW-0547">Nucleotide-binding</keyword>
<evidence type="ECO:0000256" key="8">
    <source>
        <dbReference type="ARBA" id="ARBA00048679"/>
    </source>
</evidence>
<comment type="catalytic activity">
    <reaction evidence="8">
        <text>L-seryl-[protein] + ATP = O-phospho-L-seryl-[protein] + ADP + H(+)</text>
        <dbReference type="Rhea" id="RHEA:17989"/>
        <dbReference type="Rhea" id="RHEA-COMP:9863"/>
        <dbReference type="Rhea" id="RHEA-COMP:11604"/>
        <dbReference type="ChEBI" id="CHEBI:15378"/>
        <dbReference type="ChEBI" id="CHEBI:29999"/>
        <dbReference type="ChEBI" id="CHEBI:30616"/>
        <dbReference type="ChEBI" id="CHEBI:83421"/>
        <dbReference type="ChEBI" id="CHEBI:456216"/>
        <dbReference type="EC" id="2.7.11.1"/>
    </reaction>
</comment>
<dbReference type="Gene3D" id="1.10.510.10">
    <property type="entry name" value="Transferase(Phosphotransferase) domain 1"/>
    <property type="match status" value="1"/>
</dbReference>
<dbReference type="GO" id="GO:0004674">
    <property type="term" value="F:protein serine/threonine kinase activity"/>
    <property type="evidence" value="ECO:0007669"/>
    <property type="project" value="UniProtKB-KW"/>
</dbReference>
<dbReference type="PROSITE" id="PS00108">
    <property type="entry name" value="PROTEIN_KINASE_ST"/>
    <property type="match status" value="1"/>
</dbReference>
<feature type="domain" description="Protein kinase" evidence="9">
    <location>
        <begin position="1"/>
        <end position="289"/>
    </location>
</feature>
<dbReference type="InterPro" id="IPR008271">
    <property type="entry name" value="Ser/Thr_kinase_AS"/>
</dbReference>
<dbReference type="PANTHER" id="PTHR47634">
    <property type="entry name" value="PROTEIN KINASE DOMAIN-CONTAINING PROTEIN-RELATED"/>
    <property type="match status" value="1"/>
</dbReference>
<keyword evidence="3" id="KW-0808">Transferase</keyword>
<dbReference type="EMBL" id="CP120628">
    <property type="protein sequence ID" value="WEW58154.1"/>
    <property type="molecule type" value="Genomic_DNA"/>
</dbReference>
<evidence type="ECO:0000313" key="10">
    <source>
        <dbReference type="EMBL" id="WEW58154.1"/>
    </source>
</evidence>
<keyword evidence="2" id="KW-0723">Serine/threonine-protein kinase</keyword>
<dbReference type="InterPro" id="IPR011009">
    <property type="entry name" value="Kinase-like_dom_sf"/>
</dbReference>
<keyword evidence="6" id="KW-0067">ATP-binding</keyword>
<dbReference type="PROSITE" id="PS50011">
    <property type="entry name" value="PROTEIN_KINASE_DOM"/>
    <property type="match status" value="1"/>
</dbReference>
<evidence type="ECO:0000256" key="4">
    <source>
        <dbReference type="ARBA" id="ARBA00022741"/>
    </source>
</evidence>
<dbReference type="Proteomes" id="UP001219355">
    <property type="component" value="Chromosome 2"/>
</dbReference>
<dbReference type="GO" id="GO:0050684">
    <property type="term" value="P:regulation of mRNA processing"/>
    <property type="evidence" value="ECO:0007669"/>
    <property type="project" value="TreeGrafter"/>
</dbReference>
<dbReference type="GO" id="GO:0000245">
    <property type="term" value="P:spliceosomal complex assembly"/>
    <property type="evidence" value="ECO:0007669"/>
    <property type="project" value="TreeGrafter"/>
</dbReference>
<name>A0AAF0IKS2_9EURO</name>
<evidence type="ECO:0000256" key="1">
    <source>
        <dbReference type="ARBA" id="ARBA00012513"/>
    </source>
</evidence>
<dbReference type="SUPFAM" id="SSF56112">
    <property type="entry name" value="Protein kinase-like (PK-like)"/>
    <property type="match status" value="1"/>
</dbReference>
<evidence type="ECO:0000313" key="11">
    <source>
        <dbReference type="Proteomes" id="UP001219355"/>
    </source>
</evidence>
<dbReference type="Pfam" id="PF00069">
    <property type="entry name" value="Pkinase"/>
    <property type="match status" value="1"/>
</dbReference>
<comment type="catalytic activity">
    <reaction evidence="7">
        <text>L-threonyl-[protein] + ATP = O-phospho-L-threonyl-[protein] + ADP + H(+)</text>
        <dbReference type="Rhea" id="RHEA:46608"/>
        <dbReference type="Rhea" id="RHEA-COMP:11060"/>
        <dbReference type="Rhea" id="RHEA-COMP:11605"/>
        <dbReference type="ChEBI" id="CHEBI:15378"/>
        <dbReference type="ChEBI" id="CHEBI:30013"/>
        <dbReference type="ChEBI" id="CHEBI:30616"/>
        <dbReference type="ChEBI" id="CHEBI:61977"/>
        <dbReference type="ChEBI" id="CHEBI:456216"/>
        <dbReference type="EC" id="2.7.11.1"/>
    </reaction>
</comment>
<dbReference type="InterPro" id="IPR051334">
    <property type="entry name" value="SRPK"/>
</dbReference>
<dbReference type="PANTHER" id="PTHR47634:SF9">
    <property type="entry name" value="PROTEIN KINASE DOMAIN-CONTAINING PROTEIN-RELATED"/>
    <property type="match status" value="1"/>
</dbReference>
<evidence type="ECO:0000256" key="5">
    <source>
        <dbReference type="ARBA" id="ARBA00022777"/>
    </source>
</evidence>
<reference evidence="10" key="1">
    <citation type="submission" date="2023-03" db="EMBL/GenBank/DDBJ databases">
        <title>Emydomyces testavorans Genome Sequence.</title>
        <authorList>
            <person name="Hoyer L."/>
        </authorList>
    </citation>
    <scope>NUCLEOTIDE SEQUENCE</scope>
    <source>
        <strain evidence="10">16-2883</strain>
    </source>
</reference>
<dbReference type="EC" id="2.7.11.1" evidence="1"/>
<proteinExistence type="predicted"/>
<dbReference type="SMART" id="SM00220">
    <property type="entry name" value="S_TKc"/>
    <property type="match status" value="1"/>
</dbReference>
<evidence type="ECO:0000256" key="7">
    <source>
        <dbReference type="ARBA" id="ARBA00047899"/>
    </source>
</evidence>
<evidence type="ECO:0000256" key="2">
    <source>
        <dbReference type="ARBA" id="ARBA00022527"/>
    </source>
</evidence>
<evidence type="ECO:0000256" key="3">
    <source>
        <dbReference type="ARBA" id="ARBA00022679"/>
    </source>
</evidence>
<evidence type="ECO:0000259" key="9">
    <source>
        <dbReference type="PROSITE" id="PS50011"/>
    </source>
</evidence>
<dbReference type="InterPro" id="IPR000719">
    <property type="entry name" value="Prot_kinase_dom"/>
</dbReference>
<dbReference type="AlphaFoldDB" id="A0AAF0IKS2"/>
<protein>
    <recommendedName>
        <fullName evidence="1">non-specific serine/threonine protein kinase</fullName>
        <ecNumber evidence="1">2.7.11.1</ecNumber>
    </recommendedName>
</protein>
<organism evidence="10 11">
    <name type="scientific">Emydomyces testavorans</name>
    <dbReference type="NCBI Taxonomy" id="2070801"/>
    <lineage>
        <taxon>Eukaryota</taxon>
        <taxon>Fungi</taxon>
        <taxon>Dikarya</taxon>
        <taxon>Ascomycota</taxon>
        <taxon>Pezizomycotina</taxon>
        <taxon>Eurotiomycetes</taxon>
        <taxon>Eurotiomycetidae</taxon>
        <taxon>Onygenales</taxon>
        <taxon>Nannizziopsiaceae</taxon>
        <taxon>Emydomyces</taxon>
    </lineage>
</organism>
<dbReference type="Gene3D" id="3.30.200.20">
    <property type="entry name" value="Phosphorylase Kinase, domain 1"/>
    <property type="match status" value="1"/>
</dbReference>
<dbReference type="GO" id="GO:0005524">
    <property type="term" value="F:ATP binding"/>
    <property type="evidence" value="ECO:0007669"/>
    <property type="project" value="UniProtKB-KW"/>
</dbReference>
<sequence length="289" mass="33082">MLKYRWRWLKEKYVAIKVNAIGQHPLQQKKPFDAEVRILEHISTTNPKHIGYPYVRKLIDSFLLSGKTGTQSHQCLVFEPMREPLWLYQTRFEGDVVPPEALKCQVHMILKALDYLHSECHVIHTDIKPDNIMVEFEDPTLPHRSAMEARLHPLPQKSYRDPDSRIIYHSGNDFGDLVGAAGYVQLSDFDCAVQGDAKHPDVIQADIYRAPEVILEAGYSYSVDIWSLGVMLWDVIEGKRLFSAVDTHKGNEYDSINHLALITALLGPPPEDLLHRGRRTDMLYDGKGK</sequence>
<evidence type="ECO:0000256" key="6">
    <source>
        <dbReference type="ARBA" id="ARBA00022840"/>
    </source>
</evidence>
<keyword evidence="5" id="KW-0418">Kinase</keyword>
<accession>A0AAF0IKS2</accession>
<gene>
    <name evidence="10" type="ORF">PRK78_003621</name>
</gene>
<keyword evidence="11" id="KW-1185">Reference proteome</keyword>